<evidence type="ECO:0000313" key="1">
    <source>
        <dbReference type="EMBL" id="ADI65227.1"/>
    </source>
</evidence>
<dbReference type="Proteomes" id="UP000001511">
    <property type="component" value="Chromosome"/>
</dbReference>
<accession>D7E3Q8</accession>
<protein>
    <submittedName>
        <fullName evidence="1">Uncharacterized protein</fullName>
    </submittedName>
</protein>
<gene>
    <name evidence="1" type="ordered locus">Aazo_3663</name>
</gene>
<dbReference type="AlphaFoldDB" id="D7E3Q8"/>
<dbReference type="HOGENOM" id="CLU_3357328_0_0_3"/>
<name>D7E3Q8_NOSA0</name>
<organism evidence="1 2">
    <name type="scientific">Nostoc azollae (strain 0708)</name>
    <name type="common">Anabaena azollae (strain 0708)</name>
    <dbReference type="NCBI Taxonomy" id="551115"/>
    <lineage>
        <taxon>Bacteria</taxon>
        <taxon>Bacillati</taxon>
        <taxon>Cyanobacteriota</taxon>
        <taxon>Cyanophyceae</taxon>
        <taxon>Nostocales</taxon>
        <taxon>Nostocaceae</taxon>
        <taxon>Trichormus</taxon>
    </lineage>
</organism>
<sequence length="36" mass="4091">MKIFSKVGDILQQITDQLGTESKLKARQQEPFIPDS</sequence>
<reference evidence="1 2" key="1">
    <citation type="journal article" date="2010" name="PLoS ONE">
        <title>Genome erosion in a nitrogen-fixing vertically transmitted endosymbiotic multicellular cyanobacterium.</title>
        <authorList>
            <person name="Ran L."/>
            <person name="Larsson J."/>
            <person name="Vigil-Stenman T."/>
            <person name="Nylander J.A."/>
            <person name="Ininbergs K."/>
            <person name="Zheng W.W."/>
            <person name="Lapidus A."/>
            <person name="Lowry S."/>
            <person name="Haselkorn R."/>
            <person name="Bergman B."/>
        </authorList>
    </citation>
    <scope>NUCLEOTIDE SEQUENCE [LARGE SCALE GENOMIC DNA]</scope>
    <source>
        <strain evidence="1 2">0708</strain>
    </source>
</reference>
<evidence type="ECO:0000313" key="2">
    <source>
        <dbReference type="Proteomes" id="UP000001511"/>
    </source>
</evidence>
<dbReference type="EMBL" id="CP002059">
    <property type="protein sequence ID" value="ADI65227.1"/>
    <property type="molecule type" value="Genomic_DNA"/>
</dbReference>
<proteinExistence type="predicted"/>
<keyword evidence="2" id="KW-1185">Reference proteome</keyword>
<dbReference type="KEGG" id="naz:Aazo_3663"/>